<keyword evidence="4" id="KW-0238">DNA-binding</keyword>
<dbReference type="STRING" id="1849047.A0A3D8QRY2"/>
<keyword evidence="3" id="KW-0805">Transcription regulation</keyword>
<dbReference type="PANTHER" id="PTHR36206">
    <property type="entry name" value="ASPERCRYPTIN BIOSYNTHESIS CLUSTER-SPECIFIC TRANSCRIPTION REGULATOR ATNN-RELATED"/>
    <property type="match status" value="1"/>
</dbReference>
<proteinExistence type="predicted"/>
<gene>
    <name evidence="7" type="ORF">BP6252_10234</name>
</gene>
<dbReference type="GO" id="GO:0046872">
    <property type="term" value="F:metal ion binding"/>
    <property type="evidence" value="ECO:0007669"/>
    <property type="project" value="UniProtKB-KW"/>
</dbReference>
<evidence type="ECO:0000256" key="4">
    <source>
        <dbReference type="ARBA" id="ARBA00023125"/>
    </source>
</evidence>
<evidence type="ECO:0000256" key="6">
    <source>
        <dbReference type="ARBA" id="ARBA00023242"/>
    </source>
</evidence>
<dbReference type="OrthoDB" id="3172332at2759"/>
<reference evidence="7 8" key="1">
    <citation type="journal article" date="2018" name="IMA Fungus">
        <title>IMA Genome-F 9: Draft genome sequence of Annulohypoxylon stygium, Aspergillus mulundensis, Berkeleyomyces basicola (syn. Thielaviopsis basicola), Ceratocystis smalleyi, two Cercospora beticola strains, Coleophoma cylindrospora, Fusarium fracticaudum, Phialophora cf. hyalina, and Morchella septimelata.</title>
        <authorList>
            <person name="Wingfield B.D."/>
            <person name="Bills G.F."/>
            <person name="Dong Y."/>
            <person name="Huang W."/>
            <person name="Nel W.J."/>
            <person name="Swalarsk-Parry B.S."/>
            <person name="Vaghefi N."/>
            <person name="Wilken P.M."/>
            <person name="An Z."/>
            <person name="de Beer Z.W."/>
            <person name="De Vos L."/>
            <person name="Chen L."/>
            <person name="Duong T.A."/>
            <person name="Gao Y."/>
            <person name="Hammerbacher A."/>
            <person name="Kikkert J.R."/>
            <person name="Li Y."/>
            <person name="Li H."/>
            <person name="Li K."/>
            <person name="Li Q."/>
            <person name="Liu X."/>
            <person name="Ma X."/>
            <person name="Naidoo K."/>
            <person name="Pethybridge S.J."/>
            <person name="Sun J."/>
            <person name="Steenkamp E.T."/>
            <person name="van der Nest M.A."/>
            <person name="van Wyk S."/>
            <person name="Wingfield M.J."/>
            <person name="Xiong C."/>
            <person name="Yue Q."/>
            <person name="Zhang X."/>
        </authorList>
    </citation>
    <scope>NUCLEOTIDE SEQUENCE [LARGE SCALE GENOMIC DNA]</scope>
    <source>
        <strain evidence="7 8">BP6252</strain>
    </source>
</reference>
<protein>
    <submittedName>
        <fullName evidence="7">Uncharacterized protein</fullName>
    </submittedName>
</protein>
<evidence type="ECO:0000256" key="3">
    <source>
        <dbReference type="ARBA" id="ARBA00023015"/>
    </source>
</evidence>
<evidence type="ECO:0000256" key="5">
    <source>
        <dbReference type="ARBA" id="ARBA00023163"/>
    </source>
</evidence>
<keyword evidence="8" id="KW-1185">Reference proteome</keyword>
<dbReference type="Proteomes" id="UP000256645">
    <property type="component" value="Unassembled WGS sequence"/>
</dbReference>
<evidence type="ECO:0000256" key="1">
    <source>
        <dbReference type="ARBA" id="ARBA00022723"/>
    </source>
</evidence>
<name>A0A3D8QRY2_9HELO</name>
<sequence>MQSCHSEPFIQEIVVALAALTKASTTILSRGVSQPNPHYEYALLHYGKALRGMRRTLTGDEGYLRKALIGCLLVFCFEGFQGNHTVAISHAQGGYTLLSNWIQKRIDTHVQQRGVWPISSPAPDAVEDDLVHAFHRLDLQIMSVVDIQPNEVHQVGKLHGQHNIDSMPRKFASLTEAQKYWELILRRSAHFIYSAKTISNGMHRTPSSLDNDPAETLSINLGSVIHRSYPSDPVPQLLRTEQSKYLRELRLWRTAVAPLLLSPDEHTAVGAMGLQGFSSATQLVMHALLATEECSFDRYLPEYREIVSLARRLFKTKRTGVFSVDVGVLPGLYMVLKYCRDKTVRSEALKILRENPRKEGVWDSILLAGIGEWIMEIEEQGRVGDSIPEHSRVRLMSIDLDAKTKSAQVVCSRQSEGSDGIELLRTTIML</sequence>
<keyword evidence="1" id="KW-0479">Metal-binding</keyword>
<dbReference type="AlphaFoldDB" id="A0A3D8QRY2"/>
<evidence type="ECO:0000256" key="2">
    <source>
        <dbReference type="ARBA" id="ARBA00022833"/>
    </source>
</evidence>
<dbReference type="GO" id="GO:0003677">
    <property type="term" value="F:DNA binding"/>
    <property type="evidence" value="ECO:0007669"/>
    <property type="project" value="UniProtKB-KW"/>
</dbReference>
<evidence type="ECO:0000313" key="7">
    <source>
        <dbReference type="EMBL" id="RDW64583.1"/>
    </source>
</evidence>
<dbReference type="EMBL" id="PDLM01000012">
    <property type="protein sequence ID" value="RDW64583.1"/>
    <property type="molecule type" value="Genomic_DNA"/>
</dbReference>
<keyword evidence="6" id="KW-0539">Nucleus</keyword>
<organism evidence="7 8">
    <name type="scientific">Coleophoma cylindrospora</name>
    <dbReference type="NCBI Taxonomy" id="1849047"/>
    <lineage>
        <taxon>Eukaryota</taxon>
        <taxon>Fungi</taxon>
        <taxon>Dikarya</taxon>
        <taxon>Ascomycota</taxon>
        <taxon>Pezizomycotina</taxon>
        <taxon>Leotiomycetes</taxon>
        <taxon>Helotiales</taxon>
        <taxon>Dermateaceae</taxon>
        <taxon>Coleophoma</taxon>
    </lineage>
</organism>
<dbReference type="InterPro" id="IPR052360">
    <property type="entry name" value="Transcr_Regulatory_Proteins"/>
</dbReference>
<evidence type="ECO:0000313" key="8">
    <source>
        <dbReference type="Proteomes" id="UP000256645"/>
    </source>
</evidence>
<keyword evidence="2" id="KW-0862">Zinc</keyword>
<dbReference type="PANTHER" id="PTHR36206:SF4">
    <property type="entry name" value="HYPOTHETICAL CONSERVED PROTEIN (EUROFUNG)-RELATED"/>
    <property type="match status" value="1"/>
</dbReference>
<accession>A0A3D8QRY2</accession>
<keyword evidence="5" id="KW-0804">Transcription</keyword>
<comment type="caution">
    <text evidence="7">The sequence shown here is derived from an EMBL/GenBank/DDBJ whole genome shotgun (WGS) entry which is preliminary data.</text>
</comment>